<evidence type="ECO:0000313" key="4">
    <source>
        <dbReference type="Proteomes" id="UP000198854"/>
    </source>
</evidence>
<dbReference type="STRING" id="861298.SAMN04488136_11175"/>
<feature type="chain" id="PRO_5011489531" evidence="1">
    <location>
        <begin position="35"/>
        <end position="186"/>
    </location>
</feature>
<dbReference type="Gene3D" id="2.40.100.20">
    <property type="match status" value="1"/>
</dbReference>
<dbReference type="InterPro" id="IPR029000">
    <property type="entry name" value="Cyclophilin-like_dom_sf"/>
</dbReference>
<dbReference type="AlphaFoldDB" id="A0A1G8AQP2"/>
<name>A0A1G8AQP2_9VIBR</name>
<proteinExistence type="predicted"/>
<reference evidence="3 4" key="1">
    <citation type="submission" date="2016-10" db="EMBL/GenBank/DDBJ databases">
        <authorList>
            <person name="de Groot N.N."/>
        </authorList>
    </citation>
    <scope>NUCLEOTIDE SEQUENCE [LARGE SCALE GENOMIC DNA]</scope>
    <source>
        <strain evidence="3 4">CGMCC 1.10228</strain>
    </source>
</reference>
<gene>
    <name evidence="3" type="ORF">SAMN04488136_11175</name>
</gene>
<dbReference type="Pfam" id="PF18050">
    <property type="entry name" value="Cyclophil_like2"/>
    <property type="match status" value="1"/>
</dbReference>
<protein>
    <submittedName>
        <fullName evidence="3">Cyclophilin-like</fullName>
    </submittedName>
</protein>
<keyword evidence="4" id="KW-1185">Reference proteome</keyword>
<dbReference type="InterPro" id="IPR041183">
    <property type="entry name" value="Cyclophilin-like"/>
</dbReference>
<feature type="signal peptide" evidence="1">
    <location>
        <begin position="1"/>
        <end position="34"/>
    </location>
</feature>
<dbReference type="SUPFAM" id="SSF50891">
    <property type="entry name" value="Cyclophilin-like"/>
    <property type="match status" value="1"/>
</dbReference>
<evidence type="ECO:0000259" key="2">
    <source>
        <dbReference type="Pfam" id="PF18050"/>
    </source>
</evidence>
<dbReference type="EMBL" id="FNDD01000011">
    <property type="protein sequence ID" value="SDH23285.1"/>
    <property type="molecule type" value="Genomic_DNA"/>
</dbReference>
<keyword evidence="1" id="KW-0732">Signal</keyword>
<sequence length="186" mass="20568">MRTFSFSVRYWRSQARHMQRSGLFSLLVATPCFALPNANDAGLESANAACPAYSITSNVHVLKSNTTEVTGMKIRFVFDDTTVNATLNDSDSARDFIRQLPLTFKLEDYARTEKIAYLPRKLDTESAPAGSSAQAGDIAYYAPWGNLVIFYKDFGYASGLIPLGQLDSQLSRFTHGSMTVTIELVD</sequence>
<feature type="domain" description="Cyclophilin-like" evidence="2">
    <location>
        <begin position="77"/>
        <end position="183"/>
    </location>
</feature>
<accession>A0A1G8AQP2</accession>
<organism evidence="3 4">
    <name type="scientific">Vibrio xiamenensis</name>
    <dbReference type="NCBI Taxonomy" id="861298"/>
    <lineage>
        <taxon>Bacteria</taxon>
        <taxon>Pseudomonadati</taxon>
        <taxon>Pseudomonadota</taxon>
        <taxon>Gammaproteobacteria</taxon>
        <taxon>Vibrionales</taxon>
        <taxon>Vibrionaceae</taxon>
        <taxon>Vibrio</taxon>
    </lineage>
</organism>
<evidence type="ECO:0000313" key="3">
    <source>
        <dbReference type="EMBL" id="SDH23285.1"/>
    </source>
</evidence>
<dbReference type="Proteomes" id="UP000198854">
    <property type="component" value="Unassembled WGS sequence"/>
</dbReference>
<dbReference type="RefSeq" id="WP_245696657.1">
    <property type="nucleotide sequence ID" value="NZ_FNDD01000011.1"/>
</dbReference>
<evidence type="ECO:0000256" key="1">
    <source>
        <dbReference type="SAM" id="SignalP"/>
    </source>
</evidence>